<reference evidence="3 5" key="1">
    <citation type="submission" date="2015-04" db="EMBL/GenBank/DDBJ databases">
        <title>Genome sequence of Kerstersia gyiorum CG1.</title>
        <authorList>
            <person name="Greninger A.L."/>
            <person name="Kozyreva V."/>
            <person name="Chaturvedi V."/>
        </authorList>
    </citation>
    <scope>NUCLEOTIDE SEQUENCE [LARGE SCALE GENOMIC DNA]</scope>
    <source>
        <strain evidence="3 5">CG1</strain>
    </source>
</reference>
<dbReference type="PANTHER" id="PTHR30143">
    <property type="entry name" value="ACID HYDRATASE"/>
    <property type="match status" value="1"/>
</dbReference>
<reference evidence="4 6" key="2">
    <citation type="submission" date="2019-02" db="EMBL/GenBank/DDBJ databases">
        <title>Genomic Encyclopedia of Type Strains, Phase IV (KMG-IV): sequencing the most valuable type-strain genomes for metagenomic binning, comparative biology and taxonomic classification.</title>
        <authorList>
            <person name="Goeker M."/>
        </authorList>
    </citation>
    <scope>NUCLEOTIDE SEQUENCE [LARGE SCALE GENOMIC DNA]</scope>
    <source>
        <strain evidence="4 6">DSM 16618</strain>
    </source>
</reference>
<dbReference type="EMBL" id="SGWZ01000005">
    <property type="protein sequence ID" value="RZS66764.1"/>
    <property type="molecule type" value="Genomic_DNA"/>
</dbReference>
<dbReference type="STRING" id="206506.AAV32_10370"/>
<dbReference type="PATRIC" id="fig|206506.3.peg.2217"/>
<evidence type="ECO:0000313" key="6">
    <source>
        <dbReference type="Proteomes" id="UP000292039"/>
    </source>
</evidence>
<dbReference type="SUPFAM" id="SSF56529">
    <property type="entry name" value="FAH"/>
    <property type="match status" value="1"/>
</dbReference>
<accession>A0A171KRS3</accession>
<evidence type="ECO:0000256" key="1">
    <source>
        <dbReference type="ARBA" id="ARBA00023239"/>
    </source>
</evidence>
<keyword evidence="1" id="KW-0456">Lyase</keyword>
<protein>
    <submittedName>
        <fullName evidence="3">4-oxalocrotonate decarboxylase</fullName>
    </submittedName>
</protein>
<dbReference type="RefSeq" id="WP_068371299.1">
    <property type="nucleotide sequence ID" value="NZ_CBCSEB010000009.1"/>
</dbReference>
<evidence type="ECO:0000313" key="4">
    <source>
        <dbReference type="EMBL" id="RZS66764.1"/>
    </source>
</evidence>
<evidence type="ECO:0000313" key="3">
    <source>
        <dbReference type="EMBL" id="KKO71590.1"/>
    </source>
</evidence>
<feature type="domain" description="Fumarylacetoacetase-like C-terminal" evidence="2">
    <location>
        <begin position="104"/>
        <end position="261"/>
    </location>
</feature>
<keyword evidence="5" id="KW-1185">Reference proteome</keyword>
<comment type="caution">
    <text evidence="3">The sequence shown here is derived from an EMBL/GenBank/DDBJ whole genome shotgun (WGS) entry which is preliminary data.</text>
</comment>
<dbReference type="GO" id="GO:0008684">
    <property type="term" value="F:2-oxopent-4-enoate hydratase activity"/>
    <property type="evidence" value="ECO:0007669"/>
    <property type="project" value="TreeGrafter"/>
</dbReference>
<dbReference type="GO" id="GO:0005737">
    <property type="term" value="C:cytoplasm"/>
    <property type="evidence" value="ECO:0007669"/>
    <property type="project" value="TreeGrafter"/>
</dbReference>
<sequence>MKLSADTIAQLAEHLEQAELTRTEVAKITEAHPDMDWDDAYAIQNAIRQRKEARGVRIAGLKMGLTSFAKMRQMGVTEPIHGFLTDYGSCLEGSAIDVDTLIHPKVEAEIAFVLKHPLKGPGCHIGDVLAATDFVLPAVEVIDSRYKNFNFDLKSVIADNTSSARFVTGGQMAGVEGLDLKCLGVVLEKNGEVVATGAGAAVLGHPAQSVAMLANMLGAQGREIPAGTFIMTGGITEAITVAAGDCITVRYQHLGSVSMRFVSGKQA</sequence>
<dbReference type="Proteomes" id="UP000078084">
    <property type="component" value="Unassembled WGS sequence"/>
</dbReference>
<dbReference type="NCBIfam" id="TIGR03218">
    <property type="entry name" value="catechol_dmpH"/>
    <property type="match status" value="1"/>
</dbReference>
<dbReference type="AlphaFoldDB" id="A0A171KRS3"/>
<dbReference type="Proteomes" id="UP000292039">
    <property type="component" value="Unassembled WGS sequence"/>
</dbReference>
<dbReference type="PANTHER" id="PTHR30143:SF0">
    <property type="entry name" value="2-KETO-4-PENTENOATE HYDRATASE"/>
    <property type="match status" value="1"/>
</dbReference>
<proteinExistence type="predicted"/>
<dbReference type="EMBL" id="LBNE01000006">
    <property type="protein sequence ID" value="KKO71590.1"/>
    <property type="molecule type" value="Genomic_DNA"/>
</dbReference>
<dbReference type="InterPro" id="IPR036663">
    <property type="entry name" value="Fumarylacetoacetase_C_sf"/>
</dbReference>
<name>A0A171KRS3_9BURK</name>
<organism evidence="3 5">
    <name type="scientific">Kerstersia gyiorum</name>
    <dbReference type="NCBI Taxonomy" id="206506"/>
    <lineage>
        <taxon>Bacteria</taxon>
        <taxon>Pseudomonadati</taxon>
        <taxon>Pseudomonadota</taxon>
        <taxon>Betaproteobacteria</taxon>
        <taxon>Burkholderiales</taxon>
        <taxon>Alcaligenaceae</taxon>
        <taxon>Kerstersia</taxon>
    </lineage>
</organism>
<gene>
    <name evidence="3" type="ORF">AAV32_10370</name>
    <name evidence="4" type="ORF">EV679_2923</name>
</gene>
<dbReference type="OrthoDB" id="9792137at2"/>
<dbReference type="InterPro" id="IPR017630">
    <property type="entry name" value="4-oxalocrotonate_decarboxylase"/>
</dbReference>
<evidence type="ECO:0000259" key="2">
    <source>
        <dbReference type="Pfam" id="PF01557"/>
    </source>
</evidence>
<dbReference type="Pfam" id="PF01557">
    <property type="entry name" value="FAA_hydrolase"/>
    <property type="match status" value="1"/>
</dbReference>
<dbReference type="InterPro" id="IPR050772">
    <property type="entry name" value="Hydratase-Decarb/MhpD_sf"/>
</dbReference>
<dbReference type="InterPro" id="IPR011234">
    <property type="entry name" value="Fumarylacetoacetase-like_C"/>
</dbReference>
<dbReference type="Gene3D" id="3.90.850.10">
    <property type="entry name" value="Fumarylacetoacetase-like, C-terminal domain"/>
    <property type="match status" value="1"/>
</dbReference>
<evidence type="ECO:0000313" key="5">
    <source>
        <dbReference type="Proteomes" id="UP000078084"/>
    </source>
</evidence>